<dbReference type="PANTHER" id="PTHR43701:SF2">
    <property type="entry name" value="MEMBRANE TRANSPORTER PROTEIN YJNA-RELATED"/>
    <property type="match status" value="1"/>
</dbReference>
<feature type="transmembrane region" description="Helical" evidence="5">
    <location>
        <begin position="97"/>
        <end position="115"/>
    </location>
</feature>
<feature type="transmembrane region" description="Helical" evidence="5">
    <location>
        <begin position="228"/>
        <end position="246"/>
    </location>
</feature>
<feature type="transmembrane region" description="Helical" evidence="5">
    <location>
        <begin position="6"/>
        <end position="28"/>
    </location>
</feature>
<dbReference type="InterPro" id="IPR051598">
    <property type="entry name" value="TSUP/Inactive_protease-like"/>
</dbReference>
<evidence type="ECO:0000256" key="3">
    <source>
        <dbReference type="ARBA" id="ARBA00022989"/>
    </source>
</evidence>
<dbReference type="InterPro" id="IPR002781">
    <property type="entry name" value="TM_pro_TauE-like"/>
</dbReference>
<evidence type="ECO:0000313" key="7">
    <source>
        <dbReference type="Proteomes" id="UP000050360"/>
    </source>
</evidence>
<feature type="transmembrane region" description="Helical" evidence="5">
    <location>
        <begin position="135"/>
        <end position="163"/>
    </location>
</feature>
<dbReference type="Proteomes" id="UP000050360">
    <property type="component" value="Unassembled WGS sequence"/>
</dbReference>
<feature type="transmembrane region" description="Helical" evidence="5">
    <location>
        <begin position="35"/>
        <end position="59"/>
    </location>
</feature>
<protein>
    <recommendedName>
        <fullName evidence="5">Probable membrane transporter protein</fullName>
    </recommendedName>
</protein>
<dbReference type="PANTHER" id="PTHR43701">
    <property type="entry name" value="MEMBRANE TRANSPORTER PROTEIN MJ0441-RELATED"/>
    <property type="match status" value="1"/>
</dbReference>
<dbReference type="GO" id="GO:0005886">
    <property type="term" value="C:plasma membrane"/>
    <property type="evidence" value="ECO:0007669"/>
    <property type="project" value="UniProtKB-SubCell"/>
</dbReference>
<feature type="transmembrane region" description="Helical" evidence="5">
    <location>
        <begin position="175"/>
        <end position="195"/>
    </location>
</feature>
<evidence type="ECO:0000313" key="6">
    <source>
        <dbReference type="EMBL" id="KPQ44996.1"/>
    </source>
</evidence>
<accession>A0A0P8CDB7</accession>
<reference evidence="6 7" key="1">
    <citation type="submission" date="2015-09" db="EMBL/GenBank/DDBJ databases">
        <title>A metagenomics-based metabolic model of nitrate-dependent anaerobic oxidation of methane by Methanoperedens-like archaea.</title>
        <authorList>
            <person name="Arshad A."/>
            <person name="Speth D.R."/>
            <person name="De Graaf R.M."/>
            <person name="Op Den Camp H.J."/>
            <person name="Jetten M.S."/>
            <person name="Welte C.U."/>
        </authorList>
    </citation>
    <scope>NUCLEOTIDE SEQUENCE [LARGE SCALE GENOMIC DNA]</scope>
</reference>
<keyword evidence="3 5" id="KW-1133">Transmembrane helix</keyword>
<evidence type="ECO:0000256" key="4">
    <source>
        <dbReference type="ARBA" id="ARBA00023136"/>
    </source>
</evidence>
<gene>
    <name evidence="6" type="ORF">MPEBLZ_00421</name>
</gene>
<keyword evidence="5" id="KW-1003">Cell membrane</keyword>
<dbReference type="AlphaFoldDB" id="A0A0P8CDB7"/>
<evidence type="ECO:0000256" key="5">
    <source>
        <dbReference type="RuleBase" id="RU363041"/>
    </source>
</evidence>
<name>A0A0P8CDB7_9EURY</name>
<comment type="caution">
    <text evidence="6">The sequence shown here is derived from an EMBL/GenBank/DDBJ whole genome shotgun (WGS) entry which is preliminary data.</text>
</comment>
<organism evidence="6 7">
    <name type="scientific">Candidatus Methanoperedens nitratireducens</name>
    <dbReference type="NCBI Taxonomy" id="1392998"/>
    <lineage>
        <taxon>Archaea</taxon>
        <taxon>Methanobacteriati</taxon>
        <taxon>Methanobacteriota</taxon>
        <taxon>Stenosarchaea group</taxon>
        <taxon>Methanomicrobia</taxon>
        <taxon>Methanosarcinales</taxon>
        <taxon>ANME-2 cluster</taxon>
        <taxon>Candidatus Methanoperedentaceae</taxon>
        <taxon>Candidatus Methanoperedens</taxon>
    </lineage>
</organism>
<feature type="transmembrane region" description="Helical" evidence="5">
    <location>
        <begin position="201"/>
        <end position="221"/>
    </location>
</feature>
<feature type="transmembrane region" description="Helical" evidence="5">
    <location>
        <begin position="71"/>
        <end position="90"/>
    </location>
</feature>
<dbReference type="EMBL" id="LKCM01000035">
    <property type="protein sequence ID" value="KPQ44996.1"/>
    <property type="molecule type" value="Genomic_DNA"/>
</dbReference>
<keyword evidence="4 5" id="KW-0472">Membrane</keyword>
<proteinExistence type="inferred from homology"/>
<evidence type="ECO:0000256" key="1">
    <source>
        <dbReference type="ARBA" id="ARBA00004141"/>
    </source>
</evidence>
<keyword evidence="2 5" id="KW-0812">Transmembrane</keyword>
<comment type="subcellular location">
    <subcellularLocation>
        <location evidence="5">Cell membrane</location>
        <topology evidence="5">Multi-pass membrane protein</topology>
    </subcellularLocation>
    <subcellularLocation>
        <location evidence="1">Membrane</location>
        <topology evidence="1">Multi-pass membrane protein</topology>
    </subcellularLocation>
</comment>
<comment type="similarity">
    <text evidence="5">Belongs to the 4-toluene sulfonate uptake permease (TSUP) (TC 2.A.102) family.</text>
</comment>
<dbReference type="Pfam" id="PF01925">
    <property type="entry name" value="TauE"/>
    <property type="match status" value="1"/>
</dbReference>
<sequence length="248" mass="26615">MDILLIIVITFLIAVLFSIMGLGGAIIYTPLFFWLGIPLLAAIPMALLLNMITTASASITYLKQMLVDKKIALPLILTSTFGAITGSYFASRIETRVLIILLSIILLFAALRILLFNNIGFMVKDGENKKILVGAGLAFIFGIISSLVGIGGGTFIVPLLLILGLETKNAVATSAFIITFTSLSGFVGHLVFATQTLDLNVLFYAGLTAFAGAQIGSKIIFKRVSPKVISRLFALFLLFMAAKLLYGL</sequence>
<evidence type="ECO:0000256" key="2">
    <source>
        <dbReference type="ARBA" id="ARBA00022692"/>
    </source>
</evidence>